<gene>
    <name evidence="1" type="ORF">OXX778_LOCUS18738</name>
</gene>
<evidence type="ECO:0000313" key="2">
    <source>
        <dbReference type="Proteomes" id="UP000663879"/>
    </source>
</evidence>
<keyword evidence="2" id="KW-1185">Reference proteome</keyword>
<dbReference type="EMBL" id="CAJNOC010005323">
    <property type="protein sequence ID" value="CAF1049181.1"/>
    <property type="molecule type" value="Genomic_DNA"/>
</dbReference>
<protein>
    <submittedName>
        <fullName evidence="1">Uncharacterized protein</fullName>
    </submittedName>
</protein>
<sequence>MIYQAYHTLEYLPDNCYVRPSYSRKVISTSYSLDQVPSRSQVFYQQNQQVQPNNYHISAFYLSQPLTQFNIQPSPNPTPINTQCQPTQQTNATGLQQSTVYFQPLKN</sequence>
<comment type="caution">
    <text evidence="1">The sequence shown here is derived from an EMBL/GenBank/DDBJ whole genome shotgun (WGS) entry which is preliminary data.</text>
</comment>
<dbReference type="AlphaFoldDB" id="A0A814KBF9"/>
<organism evidence="1 2">
    <name type="scientific">Brachionus calyciflorus</name>
    <dbReference type="NCBI Taxonomy" id="104777"/>
    <lineage>
        <taxon>Eukaryota</taxon>
        <taxon>Metazoa</taxon>
        <taxon>Spiralia</taxon>
        <taxon>Gnathifera</taxon>
        <taxon>Rotifera</taxon>
        <taxon>Eurotatoria</taxon>
        <taxon>Monogononta</taxon>
        <taxon>Pseudotrocha</taxon>
        <taxon>Ploima</taxon>
        <taxon>Brachionidae</taxon>
        <taxon>Brachionus</taxon>
    </lineage>
</organism>
<reference evidence="1" key="1">
    <citation type="submission" date="2021-02" db="EMBL/GenBank/DDBJ databases">
        <authorList>
            <person name="Nowell W R."/>
        </authorList>
    </citation>
    <scope>NUCLEOTIDE SEQUENCE</scope>
    <source>
        <strain evidence="1">Ploen Becks lab</strain>
    </source>
</reference>
<name>A0A814KBF9_9BILA</name>
<evidence type="ECO:0000313" key="1">
    <source>
        <dbReference type="EMBL" id="CAF1049181.1"/>
    </source>
</evidence>
<accession>A0A814KBF9</accession>
<proteinExistence type="predicted"/>
<dbReference type="Proteomes" id="UP000663879">
    <property type="component" value="Unassembled WGS sequence"/>
</dbReference>